<comment type="caution">
    <text evidence="2">The sequence shown here is derived from an EMBL/GenBank/DDBJ whole genome shotgun (WGS) entry which is preliminary data.</text>
</comment>
<dbReference type="RefSeq" id="WP_153406268.1">
    <property type="nucleotide sequence ID" value="NZ_ML762443.1"/>
</dbReference>
<dbReference type="OrthoDB" id="2663534at2"/>
<organism evidence="2 3">
    <name type="scientific">Gracilibacillus oryzae</name>
    <dbReference type="NCBI Taxonomy" id="1672701"/>
    <lineage>
        <taxon>Bacteria</taxon>
        <taxon>Bacillati</taxon>
        <taxon>Bacillota</taxon>
        <taxon>Bacilli</taxon>
        <taxon>Bacillales</taxon>
        <taxon>Bacillaceae</taxon>
        <taxon>Gracilibacillus</taxon>
    </lineage>
</organism>
<name>A0A7C8GRH1_9BACI</name>
<keyword evidence="3" id="KW-1185">Reference proteome</keyword>
<dbReference type="Proteomes" id="UP000480246">
    <property type="component" value="Unassembled WGS sequence"/>
</dbReference>
<sequence>MKKIIIISTVAVFAAMVSVTLYFGLTTKSFEGSVSEVDNDQVLVDCPIVKLARNVDDIGYMCKVQTTASTMILNINGEKVSMADIERGNSVEVVLAKRSFLTENSSRDVRAEKITVLNE</sequence>
<keyword evidence="1" id="KW-0472">Membrane</keyword>
<gene>
    <name evidence="2" type="ORF">F9U64_17945</name>
</gene>
<protein>
    <recommendedName>
        <fullName evidence="4">DUF3221 domain-containing protein</fullName>
    </recommendedName>
</protein>
<dbReference type="EMBL" id="WEID01000092">
    <property type="protein sequence ID" value="KAB8127393.1"/>
    <property type="molecule type" value="Genomic_DNA"/>
</dbReference>
<evidence type="ECO:0000313" key="3">
    <source>
        <dbReference type="Proteomes" id="UP000480246"/>
    </source>
</evidence>
<evidence type="ECO:0000256" key="1">
    <source>
        <dbReference type="SAM" id="Phobius"/>
    </source>
</evidence>
<proteinExistence type="predicted"/>
<feature type="transmembrane region" description="Helical" evidence="1">
    <location>
        <begin position="6"/>
        <end position="25"/>
    </location>
</feature>
<keyword evidence="1" id="KW-1133">Transmembrane helix</keyword>
<accession>A0A7C8GRH1</accession>
<evidence type="ECO:0000313" key="2">
    <source>
        <dbReference type="EMBL" id="KAB8127393.1"/>
    </source>
</evidence>
<evidence type="ECO:0008006" key="4">
    <source>
        <dbReference type="Google" id="ProtNLM"/>
    </source>
</evidence>
<keyword evidence="1" id="KW-0812">Transmembrane</keyword>
<dbReference type="AlphaFoldDB" id="A0A7C8GRH1"/>
<reference evidence="2 3" key="1">
    <citation type="submission" date="2019-10" db="EMBL/GenBank/DDBJ databases">
        <title>Gracilibacillus sp. nov. isolated from rice seeds.</title>
        <authorList>
            <person name="He S."/>
        </authorList>
    </citation>
    <scope>NUCLEOTIDE SEQUENCE [LARGE SCALE GENOMIC DNA]</scope>
    <source>
        <strain evidence="2 3">TD8</strain>
    </source>
</reference>